<dbReference type="AlphaFoldDB" id="A0A5S4YAM6"/>
<evidence type="ECO:0000313" key="2">
    <source>
        <dbReference type="Proteomes" id="UP000324797"/>
    </source>
</evidence>
<dbReference type="Pfam" id="PF20339">
    <property type="entry name" value="DUF6634"/>
    <property type="match status" value="1"/>
</dbReference>
<keyword evidence="2" id="KW-1185">Reference proteome</keyword>
<dbReference type="EMBL" id="VSTH01000178">
    <property type="protein sequence ID" value="TYO61470.1"/>
    <property type="molecule type" value="Genomic_DNA"/>
</dbReference>
<protein>
    <submittedName>
        <fullName evidence="1">Uncharacterized protein</fullName>
    </submittedName>
</protein>
<accession>A0A5S4YAM6</accession>
<reference evidence="1 2" key="1">
    <citation type="submission" date="2019-08" db="EMBL/GenBank/DDBJ databases">
        <title>Bradyrhizobium hipponensis sp. nov., a rhizobium isolated from a Lupinus angustifolius root nodule in Tunisia.</title>
        <authorList>
            <person name="Off K."/>
            <person name="Rejili M."/>
            <person name="Mars M."/>
            <person name="Brachmann A."/>
            <person name="Marin M."/>
        </authorList>
    </citation>
    <scope>NUCLEOTIDE SEQUENCE [LARGE SCALE GENOMIC DNA]</scope>
    <source>
        <strain evidence="2">aSej3</strain>
    </source>
</reference>
<organism evidence="1 2">
    <name type="scientific">Bradyrhizobium hipponense</name>
    <dbReference type="NCBI Taxonomy" id="2605638"/>
    <lineage>
        <taxon>Bacteria</taxon>
        <taxon>Pseudomonadati</taxon>
        <taxon>Pseudomonadota</taxon>
        <taxon>Alphaproteobacteria</taxon>
        <taxon>Hyphomicrobiales</taxon>
        <taxon>Nitrobacteraceae</taxon>
        <taxon>Bradyrhizobium</taxon>
    </lineage>
</organism>
<dbReference type="InterPro" id="IPR046574">
    <property type="entry name" value="DUF6634"/>
</dbReference>
<gene>
    <name evidence="1" type="ORF">FXV83_37940</name>
</gene>
<proteinExistence type="predicted"/>
<comment type="caution">
    <text evidence="1">The sequence shown here is derived from an EMBL/GenBank/DDBJ whole genome shotgun (WGS) entry which is preliminary data.</text>
</comment>
<dbReference type="Proteomes" id="UP000324797">
    <property type="component" value="Unassembled WGS sequence"/>
</dbReference>
<evidence type="ECO:0000313" key="1">
    <source>
        <dbReference type="EMBL" id="TYO61470.1"/>
    </source>
</evidence>
<dbReference type="RefSeq" id="WP_148744962.1">
    <property type="nucleotide sequence ID" value="NZ_VSTH01000178.1"/>
</dbReference>
<name>A0A5S4YAM6_9BRAD</name>
<sequence length="111" mass="12842">MSTDDMDVTRRIKLNFESYLKGEEPPPLELACAPLLEGWRATVMQLKPEHGPLPMALVLLGRVTGHPRHSNARAIQTSQLIWLDRNRKWARTWNRLYRLGDRMNDEPVVPT</sequence>